<feature type="transmembrane region" description="Helical" evidence="1">
    <location>
        <begin position="36"/>
        <end position="58"/>
    </location>
</feature>
<proteinExistence type="predicted"/>
<reference evidence="2 3" key="1">
    <citation type="submission" date="2013-08" db="EMBL/GenBank/DDBJ databases">
        <title>Genome sequencing of Lysobacter.</title>
        <authorList>
            <person name="Zhang S."/>
            <person name="Wang G."/>
        </authorList>
    </citation>
    <scope>NUCLEOTIDE SEQUENCE [LARGE SCALE GENOMIC DNA]</scope>
    <source>
        <strain evidence="2 3">GH1-9</strain>
    </source>
</reference>
<feature type="transmembrane region" description="Helical" evidence="1">
    <location>
        <begin position="79"/>
        <end position="104"/>
    </location>
</feature>
<sequence>MAAFWILVVVLLLFLSLVIPAALVSEPLPRRRAMGMSFGLAFFVANLAGAAFVLYMAAHGVTGVGRRLSATIIYFSDSPIVFSFALLVALALPACLAAVGWQIFRGAQRGSAGL</sequence>
<keyword evidence="3" id="KW-1185">Reference proteome</keyword>
<comment type="caution">
    <text evidence="2">The sequence shown here is derived from an EMBL/GenBank/DDBJ whole genome shotgun (WGS) entry which is preliminary data.</text>
</comment>
<evidence type="ECO:0000313" key="2">
    <source>
        <dbReference type="EMBL" id="KGM50720.1"/>
    </source>
</evidence>
<evidence type="ECO:0000313" key="3">
    <source>
        <dbReference type="Proteomes" id="UP000029998"/>
    </source>
</evidence>
<dbReference type="EMBL" id="AVPU01000078">
    <property type="protein sequence ID" value="KGM50720.1"/>
    <property type="molecule type" value="Genomic_DNA"/>
</dbReference>
<protein>
    <submittedName>
        <fullName evidence="2">Uncharacterized protein</fullName>
    </submittedName>
</protein>
<accession>A0A0A0EK93</accession>
<dbReference type="Proteomes" id="UP000029998">
    <property type="component" value="Unassembled WGS sequence"/>
</dbReference>
<gene>
    <name evidence="2" type="ORF">N800_14610</name>
</gene>
<keyword evidence="1" id="KW-1133">Transmembrane helix</keyword>
<keyword evidence="1" id="KW-0472">Membrane</keyword>
<dbReference type="AlphaFoldDB" id="A0A0A0EK93"/>
<name>A0A0A0EK93_9GAMM</name>
<keyword evidence="1" id="KW-0812">Transmembrane</keyword>
<organism evidence="2 3">
    <name type="scientific">Lysobacter daejeonensis GH1-9</name>
    <dbReference type="NCBI Taxonomy" id="1385517"/>
    <lineage>
        <taxon>Bacteria</taxon>
        <taxon>Pseudomonadati</taxon>
        <taxon>Pseudomonadota</taxon>
        <taxon>Gammaproteobacteria</taxon>
        <taxon>Lysobacterales</taxon>
        <taxon>Lysobacteraceae</taxon>
        <taxon>Aerolutibacter</taxon>
    </lineage>
</organism>
<evidence type="ECO:0000256" key="1">
    <source>
        <dbReference type="SAM" id="Phobius"/>
    </source>
</evidence>